<proteinExistence type="predicted"/>
<protein>
    <submittedName>
        <fullName evidence="2">Uncharacterized protein</fullName>
    </submittedName>
</protein>
<evidence type="ECO:0000313" key="3">
    <source>
        <dbReference type="Proteomes" id="UP000008866"/>
    </source>
</evidence>
<feature type="region of interest" description="Disordered" evidence="1">
    <location>
        <begin position="513"/>
        <end position="578"/>
    </location>
</feature>
<gene>
    <name evidence="2" type="ORF">ARB_03446</name>
</gene>
<comment type="caution">
    <text evidence="2">The sequence shown here is derived from an EMBL/GenBank/DDBJ whole genome shotgun (WGS) entry which is preliminary data.</text>
</comment>
<dbReference type="STRING" id="663331.D4B4Q6"/>
<feature type="region of interest" description="Disordered" evidence="1">
    <location>
        <begin position="449"/>
        <end position="480"/>
    </location>
</feature>
<evidence type="ECO:0000256" key="1">
    <source>
        <dbReference type="SAM" id="MobiDB-lite"/>
    </source>
</evidence>
<feature type="region of interest" description="Disordered" evidence="1">
    <location>
        <begin position="1"/>
        <end position="22"/>
    </location>
</feature>
<dbReference type="KEGG" id="abe:ARB_03446"/>
<feature type="compositionally biased region" description="Polar residues" evidence="1">
    <location>
        <begin position="7"/>
        <end position="21"/>
    </location>
</feature>
<feature type="region of interest" description="Disordered" evidence="1">
    <location>
        <begin position="153"/>
        <end position="198"/>
    </location>
</feature>
<feature type="compositionally biased region" description="Low complexity" evidence="1">
    <location>
        <begin position="467"/>
        <end position="477"/>
    </location>
</feature>
<dbReference type="Proteomes" id="UP000008866">
    <property type="component" value="Unassembled WGS sequence"/>
</dbReference>
<dbReference type="OMA" id="WNEGLRE"/>
<feature type="compositionally biased region" description="Polar residues" evidence="1">
    <location>
        <begin position="530"/>
        <end position="558"/>
    </location>
</feature>
<dbReference type="eggNOG" id="ENOG502RNRJ">
    <property type="taxonomic scope" value="Eukaryota"/>
</dbReference>
<organism evidence="2 3">
    <name type="scientific">Arthroderma benhamiae (strain ATCC MYA-4681 / CBS 112371)</name>
    <name type="common">Trichophyton mentagrophytes</name>
    <dbReference type="NCBI Taxonomy" id="663331"/>
    <lineage>
        <taxon>Eukaryota</taxon>
        <taxon>Fungi</taxon>
        <taxon>Dikarya</taxon>
        <taxon>Ascomycota</taxon>
        <taxon>Pezizomycotina</taxon>
        <taxon>Eurotiomycetes</taxon>
        <taxon>Eurotiomycetidae</taxon>
        <taxon>Onygenales</taxon>
        <taxon>Arthrodermataceae</taxon>
        <taxon>Trichophyton</taxon>
    </lineage>
</organism>
<feature type="region of interest" description="Disordered" evidence="1">
    <location>
        <begin position="339"/>
        <end position="371"/>
    </location>
</feature>
<feature type="compositionally biased region" description="Basic and acidic residues" evidence="1">
    <location>
        <begin position="184"/>
        <end position="195"/>
    </location>
</feature>
<feature type="compositionally biased region" description="Low complexity" evidence="1">
    <location>
        <begin position="348"/>
        <end position="366"/>
    </location>
</feature>
<dbReference type="EMBL" id="ABSU01000034">
    <property type="protein sequence ID" value="EFE30104.1"/>
    <property type="molecule type" value="Genomic_DNA"/>
</dbReference>
<feature type="region of interest" description="Disordered" evidence="1">
    <location>
        <begin position="747"/>
        <end position="771"/>
    </location>
</feature>
<accession>D4B4Q6</accession>
<dbReference type="GeneID" id="9524857"/>
<sequence>MNPHRLGQSSGNREPEGTNTIPFPPFPYDMPEEVETFNSMPTQLQGPPPQYTGSYGRLAGYPGEAAKYASVIRDKLGADPLVTHTHTHHYSYMENTFRPQPPITYDAASRLALANPATNNSYIRSQPTGQAESFAAGAAISPEGFSHYHQQERGRPFYRGPPSFRLRSQGRERSQPAYQHSSRISRELRETDHLTSTRPSSLATLAALTTKPNLTTTQGSAGFGVENTTEMEFYYHNHGIPGTRSNSRVVTAINPALTAHPLQNMAAMETGGHHGHAVELPAHFNPHHHSPHRARHVGQHSFSVNPGSSHYTPPAFAPPSMPGSIPQVNFAKHTKNATLSAPATSVATPTSKTRPTTPTGPFIPGPDNISPSKQEEKLHVQKTMLERLGDTSIANALDIDFSRLTVNQADHYLDLIGAPSRPKPEAAPVRNVTAGEGELVAPKLAPQSLAPEKSMTASLSPHDHQLPQRSLPSPSSQNYSNDLERGAALAARYNIRGLAITRLAMFRQEREAAMAQEREESPQIAAGSRAPSSTSTKVNLSATPCPSEGRNNTATQQPGIRRSFPPPGLTRPRFTNYASDPVGIYRPVPWTVDTPEEAERKAKKAETATTSEAGKQPPVIPPANTLQQSPIGSKRRSMLLAKERNSRVSETLKWYRADYRWNEGLRERLDTIMKENLQTHDNGKEPVAIPKELYESAEQNTVLLAQAIVNLQSYLEGNPKEQSRNFAQYGPAPDECCEPSKDGNFSLFDIQPGPFRGKKKKKKEEEEERERARWQHDNLPDIWFLTPICICCPWNGTELRTVFKSALVRKHLISKLVVKLLHEMIVIFRLNKYI</sequence>
<name>D4B4Q6_ARTBC</name>
<reference evidence="3" key="1">
    <citation type="journal article" date="2011" name="Genome Biol.">
        <title>Comparative and functional genomics provide insights into the pathogenicity of dermatophytic fungi.</title>
        <authorList>
            <person name="Burmester A."/>
            <person name="Shelest E."/>
            <person name="Gloeckner G."/>
            <person name="Heddergott C."/>
            <person name="Schindler S."/>
            <person name="Staib P."/>
            <person name="Heidel A."/>
            <person name="Felder M."/>
            <person name="Petzold A."/>
            <person name="Szafranski K."/>
            <person name="Feuermann M."/>
            <person name="Pedruzzi I."/>
            <person name="Priebe S."/>
            <person name="Groth M."/>
            <person name="Winkler R."/>
            <person name="Li W."/>
            <person name="Kniemeyer O."/>
            <person name="Schroeckh V."/>
            <person name="Hertweck C."/>
            <person name="Hube B."/>
            <person name="White T.C."/>
            <person name="Platzer M."/>
            <person name="Guthke R."/>
            <person name="Heitman J."/>
            <person name="Woestemeyer J."/>
            <person name="Zipfel P.F."/>
            <person name="Monod M."/>
            <person name="Brakhage A.A."/>
        </authorList>
    </citation>
    <scope>NUCLEOTIDE SEQUENCE [LARGE SCALE GENOMIC DNA]</scope>
    <source>
        <strain evidence="3">ATCC MYA-4681 / CBS 112371</strain>
    </source>
</reference>
<keyword evidence="3" id="KW-1185">Reference proteome</keyword>
<dbReference type="RefSeq" id="XP_003010744.1">
    <property type="nucleotide sequence ID" value="XM_003010698.1"/>
</dbReference>
<dbReference type="AlphaFoldDB" id="D4B4Q6"/>
<evidence type="ECO:0000313" key="2">
    <source>
        <dbReference type="EMBL" id="EFE30104.1"/>
    </source>
</evidence>
<dbReference type="HOGENOM" id="CLU_372521_0_0_1"/>
<feature type="compositionally biased region" description="Basic and acidic residues" evidence="1">
    <location>
        <begin position="597"/>
        <end position="606"/>
    </location>
</feature>
<feature type="region of interest" description="Disordered" evidence="1">
    <location>
        <begin position="595"/>
        <end position="633"/>
    </location>
</feature>